<organism evidence="1 2">
    <name type="scientific">Cerina litoralis</name>
    <dbReference type="NCBI Taxonomy" id="2874477"/>
    <lineage>
        <taxon>Bacteria</taxon>
        <taxon>Pseudomonadati</taxon>
        <taxon>Bacteroidota</taxon>
        <taxon>Flavobacteriia</taxon>
        <taxon>Flavobacteriales</taxon>
        <taxon>Flavobacteriaceae</taxon>
        <taxon>Cerina</taxon>
    </lineage>
</organism>
<dbReference type="NCBIfam" id="TIGR04019">
    <property type="entry name" value="B_thiol_YtxJ"/>
    <property type="match status" value="1"/>
</dbReference>
<gene>
    <name evidence="1" type="primary">ytxJ</name>
    <name evidence="1" type="ORF">K8352_09960</name>
</gene>
<dbReference type="Proteomes" id="UP001200642">
    <property type="component" value="Unassembled WGS sequence"/>
</dbReference>
<name>A0AAE3JPI2_9FLAO</name>
<dbReference type="RefSeq" id="WP_317902219.1">
    <property type="nucleotide sequence ID" value="NZ_JAIRBC010000013.1"/>
</dbReference>
<dbReference type="AlphaFoldDB" id="A0AAE3JPI2"/>
<dbReference type="InterPro" id="IPR022551">
    <property type="entry name" value="BrxC"/>
</dbReference>
<evidence type="ECO:0000313" key="2">
    <source>
        <dbReference type="Proteomes" id="UP001200642"/>
    </source>
</evidence>
<dbReference type="InterPro" id="IPR036249">
    <property type="entry name" value="Thioredoxin-like_sf"/>
</dbReference>
<protein>
    <submittedName>
        <fullName evidence="1">Bacillithiol system redox-active protein YtxJ</fullName>
    </submittedName>
</protein>
<keyword evidence="2" id="KW-1185">Reference proteome</keyword>
<proteinExistence type="predicted"/>
<sequence length="131" mass="14509">MGLFNSLFGSKNSLENKEAKPLPWIPLVSKDQLKDIVNKSVEKPQVIFKHSTTCGISRMALNQFTSQYNIPEGQLDLFFLDLKSYREVSNEVAKIFGIGHESPQLLIVKNGSVVAHASHGGILALDLQTEI</sequence>
<dbReference type="Pfam" id="PF11009">
    <property type="entry name" value="BrxC"/>
    <property type="match status" value="1"/>
</dbReference>
<reference evidence="1" key="1">
    <citation type="submission" date="2023-02" db="EMBL/GenBank/DDBJ databases">
        <title>Genome of Flavobacteriaceae gen. nov. sp. strain F89.</title>
        <authorList>
            <person name="Wang Y."/>
        </authorList>
    </citation>
    <scope>NUCLEOTIDE SEQUENCE</scope>
    <source>
        <strain evidence="1">F89</strain>
    </source>
</reference>
<comment type="caution">
    <text evidence="1">The sequence shown here is derived from an EMBL/GenBank/DDBJ whole genome shotgun (WGS) entry which is preliminary data.</text>
</comment>
<accession>A0AAE3JPI2</accession>
<evidence type="ECO:0000313" key="1">
    <source>
        <dbReference type="EMBL" id="MCG2461071.1"/>
    </source>
</evidence>
<dbReference type="SUPFAM" id="SSF52833">
    <property type="entry name" value="Thioredoxin-like"/>
    <property type="match status" value="1"/>
</dbReference>
<dbReference type="EMBL" id="JAIRBC010000013">
    <property type="protein sequence ID" value="MCG2461071.1"/>
    <property type="molecule type" value="Genomic_DNA"/>
</dbReference>
<dbReference type="Gene3D" id="3.40.30.10">
    <property type="entry name" value="Glutaredoxin"/>
    <property type="match status" value="1"/>
</dbReference>